<protein>
    <submittedName>
        <fullName evidence="5">Leucine-rich repeat-containing protein</fullName>
    </submittedName>
</protein>
<keyword evidence="2" id="KW-0677">Repeat</keyword>
<dbReference type="Proteomes" id="UP000008461">
    <property type="component" value="Chromosome"/>
</dbReference>
<evidence type="ECO:0000313" key="6">
    <source>
        <dbReference type="Proteomes" id="UP000008461"/>
    </source>
</evidence>
<evidence type="ECO:0000259" key="3">
    <source>
        <dbReference type="Pfam" id="PF16095"/>
    </source>
</evidence>
<dbReference type="InterPro" id="IPR057263">
    <property type="entry name" value="COR-B"/>
</dbReference>
<dbReference type="Gene3D" id="3.80.10.10">
    <property type="entry name" value="Ribonuclease Inhibitor"/>
    <property type="match status" value="1"/>
</dbReference>
<evidence type="ECO:0000313" key="5">
    <source>
        <dbReference type="EMBL" id="AEE54358.1"/>
    </source>
</evidence>
<dbReference type="STRING" id="760192.Halhy_6542"/>
<dbReference type="Gene3D" id="3.40.50.300">
    <property type="entry name" value="P-loop containing nucleotide triphosphate hydrolases"/>
    <property type="match status" value="1"/>
</dbReference>
<evidence type="ECO:0000256" key="2">
    <source>
        <dbReference type="ARBA" id="ARBA00022737"/>
    </source>
</evidence>
<dbReference type="eggNOG" id="COG4886">
    <property type="taxonomic scope" value="Bacteria"/>
</dbReference>
<sequence>MNEGVLQLIHKTKITRSASLNLYGYDLVKLPEELLELDWLEKLNLEYNRNLSDIGLLSSFVNLKKLYLSNTKVSDLSPLSTLVQLNTLYISNTKVINLNPLSPLVKLYRLEFSNNHISDLSTLIFLVNLHRLEFFNTQVSDLSPLASLLNLNTLYMSDTKVYDLSPLASLINLNVLEINNTQISDLSALDSMFHLNTLNISNTKVSDLSPLKKIIQKGIPIHLKDHGKVISIENCPLKNPPLEIVKQGNEAILRYWDQIEEQKGTVELYEAKLIIVGEGGTGKTTLFEKLQNPNHEVINTPETYGINIYEGLPFTHPIINNNIFYANLWDFGGQMLQYMTHQFFLTPRALYVLMMDARRESPNLPYWFKIISLLGRDNVDSNEKVKLLLVFNKRGNTTGMPQYQDQLKYYEDSLDVEFMEVDFAINDHRFEHLQKTIQKALVTLPIVKSQLPRLWTTIREDLRAEAQTKNYIHADRLSEICSKYGINDEADQWLLSGYLHQLGTLLHFQSDKGLRSQVILNPQWAVDGVYSFLTEESIVSNGGRFSDEDFIDLLAPKGYSRSSADLVLQLMTKNNFDICYQASPGTYIAAQLLPDNAPSYDWYPKEVLKFWFQYPIMPKGLMSRLIVRLSEYIEEKLDADGNMVEQVVWKKGVVLHLNLQEGECRVRLVEDDAESKEGLRKIHIEVMGIPSARKYALRKVRDEVEDLHKRWFRSIKADEIVPCCCSECAVSEHPQTYKLENLLKRQAKRKDTSCDFSGEDVMILALLEGVYDRTEIREMTQQQDHR</sequence>
<dbReference type="eggNOG" id="COG1100">
    <property type="taxonomic scope" value="Bacteria"/>
</dbReference>
<dbReference type="PANTHER" id="PTHR46652">
    <property type="entry name" value="LEUCINE-RICH REPEAT AND IQ DOMAIN-CONTAINING PROTEIN 1-RELATED"/>
    <property type="match status" value="1"/>
</dbReference>
<dbReference type="Pfam" id="PF16095">
    <property type="entry name" value="COR-A"/>
    <property type="match status" value="1"/>
</dbReference>
<dbReference type="Pfam" id="PF25497">
    <property type="entry name" value="COR-B"/>
    <property type="match status" value="1"/>
</dbReference>
<dbReference type="InterPro" id="IPR032675">
    <property type="entry name" value="LRR_dom_sf"/>
</dbReference>
<dbReference type="SUPFAM" id="SSF52058">
    <property type="entry name" value="L domain-like"/>
    <property type="match status" value="1"/>
</dbReference>
<dbReference type="InterPro" id="IPR036388">
    <property type="entry name" value="WH-like_DNA-bd_sf"/>
</dbReference>
<dbReference type="PROSITE" id="PS51450">
    <property type="entry name" value="LRR"/>
    <property type="match status" value="2"/>
</dbReference>
<dbReference type="InterPro" id="IPR032171">
    <property type="entry name" value="COR-A"/>
</dbReference>
<proteinExistence type="predicted"/>
<reference evidence="5 6" key="1">
    <citation type="journal article" date="2011" name="Stand. Genomic Sci.">
        <title>Complete genome sequence of Haliscomenobacter hydrossis type strain (O).</title>
        <authorList>
            <consortium name="US DOE Joint Genome Institute (JGI-PGF)"/>
            <person name="Daligault H."/>
            <person name="Lapidus A."/>
            <person name="Zeytun A."/>
            <person name="Nolan M."/>
            <person name="Lucas S."/>
            <person name="Del Rio T.G."/>
            <person name="Tice H."/>
            <person name="Cheng J.F."/>
            <person name="Tapia R."/>
            <person name="Han C."/>
            <person name="Goodwin L."/>
            <person name="Pitluck S."/>
            <person name="Liolios K."/>
            <person name="Pagani I."/>
            <person name="Ivanova N."/>
            <person name="Huntemann M."/>
            <person name="Mavromatis K."/>
            <person name="Mikhailova N."/>
            <person name="Pati A."/>
            <person name="Chen A."/>
            <person name="Palaniappan K."/>
            <person name="Land M."/>
            <person name="Hauser L."/>
            <person name="Brambilla E.M."/>
            <person name="Rohde M."/>
            <person name="Verbarg S."/>
            <person name="Goker M."/>
            <person name="Bristow J."/>
            <person name="Eisen J.A."/>
            <person name="Markowitz V."/>
            <person name="Hugenholtz P."/>
            <person name="Kyrpides N.C."/>
            <person name="Klenk H.P."/>
            <person name="Woyke T."/>
        </authorList>
    </citation>
    <scope>NUCLEOTIDE SEQUENCE [LARGE SCALE GENOMIC DNA]</scope>
    <source>
        <strain evidence="6">ATCC 27775 / DSM 1100 / LMG 10767 / O</strain>
    </source>
</reference>
<dbReference type="Pfam" id="PF08477">
    <property type="entry name" value="Roc"/>
    <property type="match status" value="1"/>
</dbReference>
<organism evidence="5 6">
    <name type="scientific">Haliscomenobacter hydrossis (strain ATCC 27775 / DSM 1100 / LMG 10767 / O)</name>
    <dbReference type="NCBI Taxonomy" id="760192"/>
    <lineage>
        <taxon>Bacteria</taxon>
        <taxon>Pseudomonadati</taxon>
        <taxon>Bacteroidota</taxon>
        <taxon>Saprospiria</taxon>
        <taxon>Saprospirales</taxon>
        <taxon>Haliscomenobacteraceae</taxon>
        <taxon>Haliscomenobacter</taxon>
    </lineage>
</organism>
<dbReference type="PANTHER" id="PTHR46652:SF3">
    <property type="entry name" value="LEUCINE-RICH REPEAT-CONTAINING PROTEIN 9"/>
    <property type="match status" value="1"/>
</dbReference>
<dbReference type="Pfam" id="PF12799">
    <property type="entry name" value="LRR_4"/>
    <property type="match status" value="2"/>
</dbReference>
<dbReference type="RefSeq" id="WP_013768875.1">
    <property type="nucleotide sequence ID" value="NC_015510.1"/>
</dbReference>
<evidence type="ECO:0000259" key="4">
    <source>
        <dbReference type="Pfam" id="PF25497"/>
    </source>
</evidence>
<dbReference type="InterPro" id="IPR050836">
    <property type="entry name" value="SDS22/Internalin_LRR"/>
</dbReference>
<dbReference type="OrthoDB" id="1148122at2"/>
<reference key="2">
    <citation type="submission" date="2011-04" db="EMBL/GenBank/DDBJ databases">
        <title>Complete sequence of chromosome of Haliscomenobacter hydrossis DSM 1100.</title>
        <authorList>
            <consortium name="US DOE Joint Genome Institute (JGI-PGF)"/>
            <person name="Lucas S."/>
            <person name="Han J."/>
            <person name="Lapidus A."/>
            <person name="Bruce D."/>
            <person name="Goodwin L."/>
            <person name="Pitluck S."/>
            <person name="Peters L."/>
            <person name="Kyrpides N."/>
            <person name="Mavromatis K."/>
            <person name="Ivanova N."/>
            <person name="Ovchinnikova G."/>
            <person name="Pagani I."/>
            <person name="Daligault H."/>
            <person name="Detter J.C."/>
            <person name="Han C."/>
            <person name="Land M."/>
            <person name="Hauser L."/>
            <person name="Markowitz V."/>
            <person name="Cheng J.-F."/>
            <person name="Hugenholtz P."/>
            <person name="Woyke T."/>
            <person name="Wu D."/>
            <person name="Verbarg S."/>
            <person name="Frueling A."/>
            <person name="Brambilla E."/>
            <person name="Klenk H.-P."/>
            <person name="Eisen J.A."/>
        </authorList>
    </citation>
    <scope>NUCLEOTIDE SEQUENCE</scope>
    <source>
        <strain>DSM 1100</strain>
    </source>
</reference>
<keyword evidence="1" id="KW-0433">Leucine-rich repeat</keyword>
<evidence type="ECO:0000256" key="1">
    <source>
        <dbReference type="ARBA" id="ARBA00022614"/>
    </source>
</evidence>
<dbReference type="InterPro" id="IPR001611">
    <property type="entry name" value="Leu-rich_rpt"/>
</dbReference>
<dbReference type="AlphaFoldDB" id="F4KSK7"/>
<dbReference type="SUPFAM" id="SSF52540">
    <property type="entry name" value="P-loop containing nucleoside triphosphate hydrolases"/>
    <property type="match status" value="1"/>
</dbReference>
<dbReference type="Gene3D" id="1.10.10.10">
    <property type="entry name" value="Winged helix-like DNA-binding domain superfamily/Winged helix DNA-binding domain"/>
    <property type="match status" value="1"/>
</dbReference>
<feature type="domain" description="C-terminal of Roc COR-B" evidence="4">
    <location>
        <begin position="606"/>
        <end position="768"/>
    </location>
</feature>
<name>F4KSK7_HALH1</name>
<dbReference type="InterPro" id="IPR027417">
    <property type="entry name" value="P-loop_NTPase"/>
</dbReference>
<dbReference type="KEGG" id="hhy:Halhy_6542"/>
<gene>
    <name evidence="5" type="ordered locus">Halhy_6542</name>
</gene>
<dbReference type="InterPro" id="IPR025875">
    <property type="entry name" value="Leu-rich_rpt_4"/>
</dbReference>
<accession>F4KSK7</accession>
<dbReference type="EMBL" id="CP002691">
    <property type="protein sequence ID" value="AEE54358.1"/>
    <property type="molecule type" value="Genomic_DNA"/>
</dbReference>
<dbReference type="Gene3D" id="3.30.310.200">
    <property type="match status" value="1"/>
</dbReference>
<feature type="domain" description="COR" evidence="3">
    <location>
        <begin position="452"/>
        <end position="593"/>
    </location>
</feature>
<keyword evidence="6" id="KW-1185">Reference proteome</keyword>
<dbReference type="Gene3D" id="1.10.10.2200">
    <property type="match status" value="1"/>
</dbReference>
<dbReference type="HOGENOM" id="CLU_006878_0_0_10"/>